<evidence type="ECO:0000313" key="6">
    <source>
        <dbReference type="Proteomes" id="UP000002939"/>
    </source>
</evidence>
<gene>
    <name evidence="5" type="ORF">HMPREF0446_00896</name>
</gene>
<keyword evidence="2" id="KW-0238">DNA-binding</keyword>
<proteinExistence type="predicted"/>
<comment type="caution">
    <text evidence="5">The sequence shown here is derived from an EMBL/GenBank/DDBJ whole genome shotgun (WGS) entry which is preliminary data.</text>
</comment>
<dbReference type="eggNOG" id="COG0664">
    <property type="taxonomic scope" value="Bacteria"/>
</dbReference>
<dbReference type="PROSITE" id="PS51063">
    <property type="entry name" value="HTH_CRP_2"/>
    <property type="match status" value="1"/>
</dbReference>
<dbReference type="GO" id="GO:0006355">
    <property type="term" value="P:regulation of DNA-templated transcription"/>
    <property type="evidence" value="ECO:0007669"/>
    <property type="project" value="InterPro"/>
</dbReference>
<dbReference type="GO" id="GO:0003677">
    <property type="term" value="F:DNA binding"/>
    <property type="evidence" value="ECO:0007669"/>
    <property type="project" value="UniProtKB-KW"/>
</dbReference>
<reference evidence="5" key="2">
    <citation type="submission" date="2011-10" db="EMBL/GenBank/DDBJ databases">
        <title>The Genome Sequence of Granulicatella elegans ATCC 700633.</title>
        <authorList>
            <consortium name="The Broad Institute Genome Sequencing Platform"/>
            <consortium name="The Broad Institute Genome Sequencing Center for Infectious Disease"/>
            <person name="Earl A."/>
            <person name="Ward D."/>
            <person name="Feldgarden M."/>
            <person name="Gevers D."/>
            <person name="Sibley C.D."/>
            <person name="Field T.R."/>
            <person name="Grinwis M."/>
            <person name="Eshaghurshan C.S."/>
            <person name="Surette M.G."/>
            <person name="Young S.K."/>
            <person name="Zeng Q."/>
            <person name="Gargeya S."/>
            <person name="Fitzgerald M."/>
            <person name="Haas B."/>
            <person name="Abouelleil A."/>
            <person name="Alvarado L."/>
            <person name="Arachchi H.M."/>
            <person name="Berlin A."/>
            <person name="Brown A."/>
            <person name="Chapman S.B."/>
            <person name="Chen Z."/>
            <person name="Dunbar C."/>
            <person name="Freedman E."/>
            <person name="Gearin G."/>
            <person name="Goldberg J."/>
            <person name="Griggs A."/>
            <person name="Gujja S."/>
            <person name="Heiman D."/>
            <person name="Howarth C."/>
            <person name="Larson L."/>
            <person name="Lui A."/>
            <person name="MacDonald P.J.P."/>
            <person name="Montmayeur A."/>
            <person name="Murphy C."/>
            <person name="Neiman D."/>
            <person name="Pearson M."/>
            <person name="Priest M."/>
            <person name="Roberts A."/>
            <person name="Saif S."/>
            <person name="Shea T."/>
            <person name="Shenoy N."/>
            <person name="Sisk P."/>
            <person name="Stolte C."/>
            <person name="Sykes S."/>
            <person name="Wortman J."/>
            <person name="Nusbaum C."/>
            <person name="Birren B."/>
        </authorList>
    </citation>
    <scope>NUCLEOTIDE SEQUENCE [LARGE SCALE GENOMIC DNA]</scope>
    <source>
        <strain evidence="5">ATCC 700633</strain>
    </source>
</reference>
<organism evidence="5 6">
    <name type="scientific">Granulicatella elegans ATCC 700633</name>
    <dbReference type="NCBI Taxonomy" id="626369"/>
    <lineage>
        <taxon>Bacteria</taxon>
        <taxon>Bacillati</taxon>
        <taxon>Bacillota</taxon>
        <taxon>Bacilli</taxon>
        <taxon>Lactobacillales</taxon>
        <taxon>Carnobacteriaceae</taxon>
        <taxon>Granulicatella</taxon>
    </lineage>
</organism>
<dbReference type="Pfam" id="PF13545">
    <property type="entry name" value="HTH_Crp_2"/>
    <property type="match status" value="1"/>
</dbReference>
<dbReference type="Proteomes" id="UP000002939">
    <property type="component" value="Unassembled WGS sequence"/>
</dbReference>
<dbReference type="Gene3D" id="1.10.10.10">
    <property type="entry name" value="Winged helix-like DNA-binding domain superfamily/Winged helix DNA-binding domain"/>
    <property type="match status" value="1"/>
</dbReference>
<dbReference type="HOGENOM" id="CLU_075053_12_0_9"/>
<dbReference type="InterPro" id="IPR036390">
    <property type="entry name" value="WH_DNA-bd_sf"/>
</dbReference>
<dbReference type="InterPro" id="IPR014710">
    <property type="entry name" value="RmlC-like_jellyroll"/>
</dbReference>
<evidence type="ECO:0000256" key="2">
    <source>
        <dbReference type="ARBA" id="ARBA00023125"/>
    </source>
</evidence>
<evidence type="ECO:0000256" key="3">
    <source>
        <dbReference type="ARBA" id="ARBA00023163"/>
    </source>
</evidence>
<dbReference type="AlphaFoldDB" id="D0BLP3"/>
<accession>D0BLP3</accession>
<protein>
    <recommendedName>
        <fullName evidence="4">HTH crp-type domain-containing protein</fullName>
    </recommendedName>
</protein>
<keyword evidence="6" id="KW-1185">Reference proteome</keyword>
<evidence type="ECO:0000313" key="5">
    <source>
        <dbReference type="EMBL" id="EEW92908.1"/>
    </source>
</evidence>
<dbReference type="OrthoDB" id="9810708at2"/>
<reference evidence="5" key="1">
    <citation type="submission" date="2009-09" db="EMBL/GenBank/DDBJ databases">
        <authorList>
            <consortium name="The Broad Institute Genome Sequencing Platform"/>
            <person name="Ward D."/>
            <person name="Feldgarden M."/>
            <person name="Earl A."/>
            <person name="Young S.K."/>
            <person name="Zeng Q."/>
            <person name="Koehrsen M."/>
            <person name="Alvarado L."/>
            <person name="Berlin A."/>
            <person name="Bochicchio J."/>
            <person name="Borenstein D."/>
            <person name="Chapman S.B."/>
            <person name="Chen Z."/>
            <person name="Engels R."/>
            <person name="Freedman E."/>
            <person name="Gellesch M."/>
            <person name="Goldberg J."/>
            <person name="Griggs A."/>
            <person name="Gujja S."/>
            <person name="Heilman E."/>
            <person name="Heiman D."/>
            <person name="Hepburn T."/>
            <person name="Howarth C."/>
            <person name="Jen D."/>
            <person name="Larson L."/>
            <person name="Lewis B."/>
            <person name="Mehta T."/>
            <person name="Park D."/>
            <person name="Pearson M."/>
            <person name="Roberts A."/>
            <person name="Saif S."/>
            <person name="Shea T."/>
            <person name="Shenoy N."/>
            <person name="Sisk P."/>
            <person name="Stolte C."/>
            <person name="Sykes S."/>
            <person name="Thomson T."/>
            <person name="Walk T."/>
            <person name="White J."/>
            <person name="Yandava C."/>
            <person name="Sibley C.D."/>
            <person name="Field T.R."/>
            <person name="Grinwis M."/>
            <person name="Eshaghurshan C.S."/>
            <person name="Surette M.G."/>
            <person name="Haas B."/>
            <person name="Nusbaum C."/>
            <person name="Birren B."/>
        </authorList>
    </citation>
    <scope>NUCLEOTIDE SEQUENCE [LARGE SCALE GENOMIC DNA]</scope>
    <source>
        <strain evidence="5">ATCC 700633</strain>
    </source>
</reference>
<feature type="domain" description="HTH crp-type" evidence="4">
    <location>
        <begin position="136"/>
        <end position="210"/>
    </location>
</feature>
<dbReference type="STRING" id="626369.HMPREF0446_00896"/>
<dbReference type="EMBL" id="ACRF02000016">
    <property type="protein sequence ID" value="EEW92908.1"/>
    <property type="molecule type" value="Genomic_DNA"/>
</dbReference>
<dbReference type="RefSeq" id="WP_006703169.1">
    <property type="nucleotide sequence ID" value="NZ_KI391971.1"/>
</dbReference>
<keyword evidence="1" id="KW-0805">Transcription regulation</keyword>
<evidence type="ECO:0000256" key="1">
    <source>
        <dbReference type="ARBA" id="ARBA00023015"/>
    </source>
</evidence>
<dbReference type="SMART" id="SM00419">
    <property type="entry name" value="HTH_CRP"/>
    <property type="match status" value="1"/>
</dbReference>
<dbReference type="SUPFAM" id="SSF51206">
    <property type="entry name" value="cAMP-binding domain-like"/>
    <property type="match status" value="1"/>
</dbReference>
<dbReference type="InterPro" id="IPR036388">
    <property type="entry name" value="WH-like_DNA-bd_sf"/>
</dbReference>
<dbReference type="SUPFAM" id="SSF46785">
    <property type="entry name" value="Winged helix' DNA-binding domain"/>
    <property type="match status" value="1"/>
</dbReference>
<dbReference type="Gene3D" id="2.60.120.10">
    <property type="entry name" value="Jelly Rolls"/>
    <property type="match status" value="1"/>
</dbReference>
<dbReference type="InterPro" id="IPR018490">
    <property type="entry name" value="cNMP-bd_dom_sf"/>
</dbReference>
<name>D0BLP3_9LACT</name>
<evidence type="ECO:0000259" key="4">
    <source>
        <dbReference type="PROSITE" id="PS51063"/>
    </source>
</evidence>
<sequence length="220" mass="25685">MEENYLVNFLEAHNAPVIKKKKHMYLAYHGLEESYTYVLKEGVVKTSIILKDGREFNLAYITPIDIISLLRDEVSNYTSAPFNVRVESEEASFYRIQRIKFWEYVKEDRKLQDYIREYYRQKLSENIESLQYMTMNGKKGAVCAFIYKLVKQFGVQTEDGILIDFAVTNEDIAGFCGISTRNSVNRIIHDLKEEDVVEIKNQKIIVKDISYLADFTGREG</sequence>
<keyword evidence="3" id="KW-0804">Transcription</keyword>
<dbReference type="InterPro" id="IPR012318">
    <property type="entry name" value="HTH_CRP"/>
</dbReference>